<protein>
    <submittedName>
        <fullName evidence="2">Accelerated cell death 2</fullName>
    </submittedName>
</protein>
<dbReference type="AlphaFoldDB" id="A0A5A7QG59"/>
<feature type="region of interest" description="Disordered" evidence="1">
    <location>
        <begin position="40"/>
        <end position="82"/>
    </location>
</feature>
<dbReference type="Proteomes" id="UP000325081">
    <property type="component" value="Unassembled WGS sequence"/>
</dbReference>
<accession>A0A5A7QG59</accession>
<reference evidence="3" key="1">
    <citation type="journal article" date="2019" name="Curr. Biol.">
        <title>Genome Sequence of Striga asiatica Provides Insight into the Evolution of Plant Parasitism.</title>
        <authorList>
            <person name="Yoshida S."/>
            <person name="Kim S."/>
            <person name="Wafula E.K."/>
            <person name="Tanskanen J."/>
            <person name="Kim Y.M."/>
            <person name="Honaas L."/>
            <person name="Yang Z."/>
            <person name="Spallek T."/>
            <person name="Conn C.E."/>
            <person name="Ichihashi Y."/>
            <person name="Cheong K."/>
            <person name="Cui S."/>
            <person name="Der J.P."/>
            <person name="Gundlach H."/>
            <person name="Jiao Y."/>
            <person name="Hori C."/>
            <person name="Ishida J.K."/>
            <person name="Kasahara H."/>
            <person name="Kiba T."/>
            <person name="Kim M.S."/>
            <person name="Koo N."/>
            <person name="Laohavisit A."/>
            <person name="Lee Y.H."/>
            <person name="Lumba S."/>
            <person name="McCourt P."/>
            <person name="Mortimer J.C."/>
            <person name="Mutuku J.M."/>
            <person name="Nomura T."/>
            <person name="Sasaki-Sekimoto Y."/>
            <person name="Seto Y."/>
            <person name="Wang Y."/>
            <person name="Wakatake T."/>
            <person name="Sakakibara H."/>
            <person name="Demura T."/>
            <person name="Yamaguchi S."/>
            <person name="Yoneyama K."/>
            <person name="Manabe R.I."/>
            <person name="Nelson D.C."/>
            <person name="Schulman A.H."/>
            <person name="Timko M.P."/>
            <person name="dePamphilis C.W."/>
            <person name="Choi D."/>
            <person name="Shirasu K."/>
        </authorList>
    </citation>
    <scope>NUCLEOTIDE SEQUENCE [LARGE SCALE GENOMIC DNA]</scope>
    <source>
        <strain evidence="3">cv. UVA1</strain>
    </source>
</reference>
<dbReference type="EMBL" id="BKCP01006737">
    <property type="protein sequence ID" value="GER43852.1"/>
    <property type="molecule type" value="Genomic_DNA"/>
</dbReference>
<evidence type="ECO:0000313" key="3">
    <source>
        <dbReference type="Proteomes" id="UP000325081"/>
    </source>
</evidence>
<keyword evidence="3" id="KW-1185">Reference proteome</keyword>
<evidence type="ECO:0000256" key="1">
    <source>
        <dbReference type="SAM" id="MobiDB-lite"/>
    </source>
</evidence>
<name>A0A5A7QG59_STRAF</name>
<comment type="caution">
    <text evidence="2">The sequence shown here is derived from an EMBL/GenBank/DDBJ whole genome shotgun (WGS) entry which is preliminary data.</text>
</comment>
<gene>
    <name evidence="2" type="ORF">STAS_20721</name>
</gene>
<proteinExistence type="predicted"/>
<sequence length="101" mass="11453">MRCLNYNELKKADLIQNRTTAKEYTQCTAYDTYFKKLQEGQPNFDPVGSSRQLTAGDEHEQMDVDDHFLPPPPTSGTSIGWQWSIGNVDRNWPGSEGNSRA</sequence>
<feature type="compositionally biased region" description="Basic and acidic residues" evidence="1">
    <location>
        <begin position="56"/>
        <end position="68"/>
    </location>
</feature>
<organism evidence="2 3">
    <name type="scientific">Striga asiatica</name>
    <name type="common">Asiatic witchweed</name>
    <name type="synonym">Buchnera asiatica</name>
    <dbReference type="NCBI Taxonomy" id="4170"/>
    <lineage>
        <taxon>Eukaryota</taxon>
        <taxon>Viridiplantae</taxon>
        <taxon>Streptophyta</taxon>
        <taxon>Embryophyta</taxon>
        <taxon>Tracheophyta</taxon>
        <taxon>Spermatophyta</taxon>
        <taxon>Magnoliopsida</taxon>
        <taxon>eudicotyledons</taxon>
        <taxon>Gunneridae</taxon>
        <taxon>Pentapetalae</taxon>
        <taxon>asterids</taxon>
        <taxon>lamiids</taxon>
        <taxon>Lamiales</taxon>
        <taxon>Orobanchaceae</taxon>
        <taxon>Buchnereae</taxon>
        <taxon>Striga</taxon>
    </lineage>
</organism>
<evidence type="ECO:0000313" key="2">
    <source>
        <dbReference type="EMBL" id="GER43852.1"/>
    </source>
</evidence>